<evidence type="ECO:0000313" key="1">
    <source>
        <dbReference type="EMBL" id="UZF86847.1"/>
    </source>
</evidence>
<protein>
    <submittedName>
        <fullName evidence="1">Uncharacterized protein</fullName>
    </submittedName>
</protein>
<reference evidence="1" key="1">
    <citation type="submission" date="2022-08" db="EMBL/GenBank/DDBJ databases">
        <title>Complete Genome Sequences of 2 Bosea sp. soil isolates.</title>
        <authorList>
            <person name="Alvarez Arevalo M."/>
            <person name="Sterndorff E.B."/>
            <person name="Faurdal D."/>
            <person name="Joergensen T.S."/>
            <person name="Weber T."/>
        </authorList>
    </citation>
    <scope>NUCLEOTIDE SEQUENCE</scope>
    <source>
        <strain evidence="1">NBC_00436</strain>
    </source>
</reference>
<sequence>MTDRWHILAAKAASISKRPGLTNWQFGALMEKVAEQHDGVVVREATYQETRQFHDADLFQRFHWAVALHENAGFSAKMLARPGIEINFWTDKEMDPTLRAIAADPERYKHSMYTDIGDRTEVRWRYFRSNLKLADGRKFAFAWSTERNVAGYFLSWRQIVSPYGHFLVSDRDDIVASKLRKDGKALALQRSQ</sequence>
<dbReference type="EMBL" id="CP102774">
    <property type="protein sequence ID" value="UZF86847.1"/>
    <property type="molecule type" value="Genomic_DNA"/>
</dbReference>
<gene>
    <name evidence="1" type="ORF">NWE54_24340</name>
</gene>
<dbReference type="AlphaFoldDB" id="A0A9E8CKE5"/>
<name>A0A9E8CKE5_9HYPH</name>
<organism evidence="1">
    <name type="scientific">Bosea sp. NBC_00436</name>
    <dbReference type="NCBI Taxonomy" id="2969620"/>
    <lineage>
        <taxon>Bacteria</taxon>
        <taxon>Pseudomonadati</taxon>
        <taxon>Pseudomonadota</taxon>
        <taxon>Alphaproteobacteria</taxon>
        <taxon>Hyphomicrobiales</taxon>
        <taxon>Boseaceae</taxon>
        <taxon>Bosea</taxon>
    </lineage>
</organism>
<accession>A0A9E8CKE5</accession>
<proteinExistence type="predicted"/>